<feature type="compositionally biased region" description="Polar residues" evidence="1">
    <location>
        <begin position="45"/>
        <end position="63"/>
    </location>
</feature>
<reference evidence="2" key="1">
    <citation type="submission" date="2012-05" db="EMBL/GenBank/DDBJ databases">
        <authorList>
            <person name="Krishnakumar V."/>
            <person name="Cheung F."/>
            <person name="Xiao Y."/>
            <person name="Chan A."/>
            <person name="Moskal W.A."/>
            <person name="Town C.D."/>
        </authorList>
    </citation>
    <scope>NUCLEOTIDE SEQUENCE</scope>
</reference>
<name>I3SUM5_LOTJA</name>
<protein>
    <submittedName>
        <fullName evidence="2">Uncharacterized protein</fullName>
    </submittedName>
</protein>
<feature type="region of interest" description="Disordered" evidence="1">
    <location>
        <begin position="1"/>
        <end position="22"/>
    </location>
</feature>
<evidence type="ECO:0000313" key="2">
    <source>
        <dbReference type="EMBL" id="AFK43967.1"/>
    </source>
</evidence>
<accession>I3SUM5</accession>
<dbReference type="EMBL" id="BT144173">
    <property type="protein sequence ID" value="AFK43967.1"/>
    <property type="molecule type" value="mRNA"/>
</dbReference>
<proteinExistence type="evidence at transcript level"/>
<dbReference type="AlphaFoldDB" id="I3SUM5"/>
<sequence>MRWLPSAQLRADSSSLAPGRSRYANLEADFQTLSVEETTNDEGPKTSSQSQLPNGSDAAGNNN</sequence>
<organism evidence="2">
    <name type="scientific">Lotus japonicus</name>
    <name type="common">Lotus corniculatus var. japonicus</name>
    <dbReference type="NCBI Taxonomy" id="34305"/>
    <lineage>
        <taxon>Eukaryota</taxon>
        <taxon>Viridiplantae</taxon>
        <taxon>Streptophyta</taxon>
        <taxon>Embryophyta</taxon>
        <taxon>Tracheophyta</taxon>
        <taxon>Spermatophyta</taxon>
        <taxon>Magnoliopsida</taxon>
        <taxon>eudicotyledons</taxon>
        <taxon>Gunneridae</taxon>
        <taxon>Pentapetalae</taxon>
        <taxon>rosids</taxon>
        <taxon>fabids</taxon>
        <taxon>Fabales</taxon>
        <taxon>Fabaceae</taxon>
        <taxon>Papilionoideae</taxon>
        <taxon>50 kb inversion clade</taxon>
        <taxon>NPAAA clade</taxon>
        <taxon>Hologalegina</taxon>
        <taxon>robinioid clade</taxon>
        <taxon>Loteae</taxon>
        <taxon>Lotus</taxon>
    </lineage>
</organism>
<evidence type="ECO:0000256" key="1">
    <source>
        <dbReference type="SAM" id="MobiDB-lite"/>
    </source>
</evidence>
<feature type="region of interest" description="Disordered" evidence="1">
    <location>
        <begin position="35"/>
        <end position="63"/>
    </location>
</feature>